<feature type="compositionally biased region" description="Basic residues" evidence="1">
    <location>
        <begin position="68"/>
        <end position="79"/>
    </location>
</feature>
<proteinExistence type="predicted"/>
<dbReference type="InterPro" id="IPR053165">
    <property type="entry name" value="HSI-I_assembly_Hcp1"/>
</dbReference>
<dbReference type="SUPFAM" id="SSF141452">
    <property type="entry name" value="Hcp1-like"/>
    <property type="match status" value="1"/>
</dbReference>
<gene>
    <name evidence="2" type="ORF">DFA_04419</name>
</gene>
<sequence length="371" mass="41493">MSKNLYMYVGIDVDPSIEVPTIENQKDKLCEALRVIPPEPIEDPEDEESKKLDTTQPTVGRVNGSGRGRGKGGIRRRAPNTHNQVKPEQQVFTEFHSKWVDFMSFSHNCASQDSTTYLGSMNITKFTSELTPVMNYFSQKKMRVPVLVLRPILLKEENVLTVSEYELLQVNIESVSVSGGSGGKPVETLSLQPTFYIHKYYRIDITTGEYLTKNISKYDKETLKGMRSTTNELLQVVDDNNEASVQLAKDLGVIGAYTPTVSKTLYVGINDIYAKKVRISKTTTLDQLKTIVAEKLGKQPSDVQGLYTDLHDGYVLIEKVDDLEERSKLYLMIDGDIIGRTQYEIAKKADAGVPGADKKGQANVDDFGLFD</sequence>
<name>F4PPI8_CACFS</name>
<keyword evidence="3" id="KW-1185">Reference proteome</keyword>
<dbReference type="PANTHER" id="PTHR36152">
    <property type="entry name" value="CYTOPLASMIC PROTEIN-RELATED"/>
    <property type="match status" value="1"/>
</dbReference>
<evidence type="ECO:0000256" key="1">
    <source>
        <dbReference type="SAM" id="MobiDB-lite"/>
    </source>
</evidence>
<evidence type="ECO:0000313" key="2">
    <source>
        <dbReference type="EMBL" id="EGG22301.1"/>
    </source>
</evidence>
<dbReference type="PANTHER" id="PTHR36152:SF1">
    <property type="entry name" value="UBIQUITIN-LIKE DOMAIN-CONTAINING PROTEIN"/>
    <property type="match status" value="1"/>
</dbReference>
<organism evidence="2 3">
    <name type="scientific">Cavenderia fasciculata</name>
    <name type="common">Slime mold</name>
    <name type="synonym">Dictyostelium fasciculatum</name>
    <dbReference type="NCBI Taxonomy" id="261658"/>
    <lineage>
        <taxon>Eukaryota</taxon>
        <taxon>Amoebozoa</taxon>
        <taxon>Evosea</taxon>
        <taxon>Eumycetozoa</taxon>
        <taxon>Dictyostelia</taxon>
        <taxon>Acytosteliales</taxon>
        <taxon>Cavenderiaceae</taxon>
        <taxon>Cavenderia</taxon>
    </lineage>
</organism>
<dbReference type="RefSeq" id="XP_004360152.1">
    <property type="nucleotide sequence ID" value="XM_004360095.1"/>
</dbReference>
<protein>
    <submittedName>
        <fullName evidence="2">Uncharacterized protein</fullName>
    </submittedName>
</protein>
<dbReference type="Proteomes" id="UP000007797">
    <property type="component" value="Unassembled WGS sequence"/>
</dbReference>
<dbReference type="InterPro" id="IPR036624">
    <property type="entry name" value="Hcp1-lik_sf"/>
</dbReference>
<dbReference type="OMA" id="RRAPNTH"/>
<evidence type="ECO:0000313" key="3">
    <source>
        <dbReference type="Proteomes" id="UP000007797"/>
    </source>
</evidence>
<dbReference type="GeneID" id="14874248"/>
<dbReference type="AlphaFoldDB" id="F4PPI8"/>
<dbReference type="EMBL" id="GL883009">
    <property type="protein sequence ID" value="EGG22301.1"/>
    <property type="molecule type" value="Genomic_DNA"/>
</dbReference>
<dbReference type="KEGG" id="dfa:DFA_04419"/>
<dbReference type="Gene3D" id="2.30.110.20">
    <property type="entry name" value="Hcp1-like"/>
    <property type="match status" value="1"/>
</dbReference>
<accession>F4PPI8</accession>
<feature type="region of interest" description="Disordered" evidence="1">
    <location>
        <begin position="38"/>
        <end position="79"/>
    </location>
</feature>
<reference evidence="3" key="1">
    <citation type="journal article" date="2011" name="Genome Res.">
        <title>Phylogeny-wide analysis of social amoeba genomes highlights ancient origins for complex intercellular communication.</title>
        <authorList>
            <person name="Heidel A.J."/>
            <person name="Lawal H.M."/>
            <person name="Felder M."/>
            <person name="Schilde C."/>
            <person name="Helps N.R."/>
            <person name="Tunggal B."/>
            <person name="Rivero F."/>
            <person name="John U."/>
            <person name="Schleicher M."/>
            <person name="Eichinger L."/>
            <person name="Platzer M."/>
            <person name="Noegel A.A."/>
            <person name="Schaap P."/>
            <person name="Gloeckner G."/>
        </authorList>
    </citation>
    <scope>NUCLEOTIDE SEQUENCE [LARGE SCALE GENOMIC DNA]</scope>
    <source>
        <strain evidence="3">SH3</strain>
    </source>
</reference>